<reference evidence="10 11" key="1">
    <citation type="submission" date="2017-11" db="EMBL/GenBank/DDBJ databases">
        <title>Genomic Encyclopedia of Archaeal and Bacterial Type Strains, Phase II (KMG-II): From Individual Species to Whole Genera.</title>
        <authorList>
            <person name="Goeker M."/>
        </authorList>
    </citation>
    <scope>NUCLEOTIDE SEQUENCE [LARGE SCALE GENOMIC DNA]</scope>
    <source>
        <strain evidence="10 11">DSM 22413</strain>
    </source>
</reference>
<dbReference type="SUPFAM" id="SSF51445">
    <property type="entry name" value="(Trans)glycosidases"/>
    <property type="match status" value="1"/>
</dbReference>
<dbReference type="Gene3D" id="2.60.40.1180">
    <property type="entry name" value="Golgi alpha-mannosidase II"/>
    <property type="match status" value="1"/>
</dbReference>
<comment type="caution">
    <text evidence="10">The sequence shown here is derived from an EMBL/GenBank/DDBJ whole genome shotgun (WGS) entry which is preliminary data.</text>
</comment>
<protein>
    <recommendedName>
        <fullName evidence="2 5">Alpha-galactosidase</fullName>
        <ecNumber evidence="2 5">3.2.1.22</ecNumber>
    </recommendedName>
</protein>
<feature type="active site" description="Proton donor" evidence="6">
    <location>
        <position position="539"/>
    </location>
</feature>
<evidence type="ECO:0000256" key="1">
    <source>
        <dbReference type="ARBA" id="ARBA00001255"/>
    </source>
</evidence>
<dbReference type="InterPro" id="IPR002252">
    <property type="entry name" value="Glyco_hydro_36"/>
</dbReference>
<dbReference type="EMBL" id="PGTZ01000014">
    <property type="protein sequence ID" value="PJI84754.1"/>
    <property type="molecule type" value="Genomic_DNA"/>
</dbReference>
<dbReference type="GO" id="GO:0016052">
    <property type="term" value="P:carbohydrate catabolic process"/>
    <property type="evidence" value="ECO:0007669"/>
    <property type="project" value="InterPro"/>
</dbReference>
<gene>
    <name evidence="10" type="ORF">CLV34_3210</name>
</gene>
<evidence type="ECO:0000259" key="9">
    <source>
        <dbReference type="Pfam" id="PF16875"/>
    </source>
</evidence>
<dbReference type="Pfam" id="PF16874">
    <property type="entry name" value="Glyco_hydro_36C"/>
    <property type="match status" value="1"/>
</dbReference>
<evidence type="ECO:0000313" key="11">
    <source>
        <dbReference type="Proteomes" id="UP000231586"/>
    </source>
</evidence>
<feature type="domain" description="Glycosyl hydrolase family 36 N-terminal" evidence="9">
    <location>
        <begin position="35"/>
        <end position="276"/>
    </location>
</feature>
<feature type="domain" description="Glycosyl hydrolase family 36 C-terminal" evidence="8">
    <location>
        <begin position="642"/>
        <end position="725"/>
    </location>
</feature>
<dbReference type="Pfam" id="PF02065">
    <property type="entry name" value="Melibiase"/>
    <property type="match status" value="1"/>
</dbReference>
<feature type="active site" description="Nucleophile" evidence="6">
    <location>
        <position position="473"/>
    </location>
</feature>
<dbReference type="Gene3D" id="3.20.20.70">
    <property type="entry name" value="Aldolase class I"/>
    <property type="match status" value="1"/>
</dbReference>
<dbReference type="CDD" id="cd14791">
    <property type="entry name" value="GH36"/>
    <property type="match status" value="1"/>
</dbReference>
<dbReference type="InterPro" id="IPR038417">
    <property type="entry name" value="Alpga-gal_N_sf"/>
</dbReference>
<dbReference type="InterPro" id="IPR017853">
    <property type="entry name" value="GH"/>
</dbReference>
<dbReference type="FunFam" id="3.20.20.70:FF:000118">
    <property type="entry name" value="Alpha-galactosidase"/>
    <property type="match status" value="1"/>
</dbReference>
<dbReference type="InterPro" id="IPR013785">
    <property type="entry name" value="Aldolase_TIM"/>
</dbReference>
<evidence type="ECO:0000256" key="2">
    <source>
        <dbReference type="ARBA" id="ARBA00012755"/>
    </source>
</evidence>
<comment type="similarity">
    <text evidence="5">Belongs to the glycosyl hydrolase.</text>
</comment>
<evidence type="ECO:0000256" key="7">
    <source>
        <dbReference type="SAM" id="MobiDB-lite"/>
    </source>
</evidence>
<dbReference type="EC" id="3.2.1.22" evidence="2 5"/>
<dbReference type="AlphaFoldDB" id="A0A2M8W1E1"/>
<dbReference type="GO" id="GO:0004557">
    <property type="term" value="F:alpha-galactosidase activity"/>
    <property type="evidence" value="ECO:0007669"/>
    <property type="project" value="UniProtKB-UniRule"/>
</dbReference>
<keyword evidence="4 5" id="KW-0326">Glycosidase</keyword>
<evidence type="ECO:0000313" key="10">
    <source>
        <dbReference type="EMBL" id="PJI84754.1"/>
    </source>
</evidence>
<evidence type="ECO:0000256" key="5">
    <source>
        <dbReference type="PIRNR" id="PIRNR005536"/>
    </source>
</evidence>
<dbReference type="PANTHER" id="PTHR43053:SF3">
    <property type="entry name" value="ALPHA-GALACTOSIDASE C-RELATED"/>
    <property type="match status" value="1"/>
</dbReference>
<keyword evidence="11" id="KW-1185">Reference proteome</keyword>
<dbReference type="InterPro" id="IPR013780">
    <property type="entry name" value="Glyco_hydro_b"/>
</dbReference>
<proteinExistence type="inferred from homology"/>
<evidence type="ECO:0000256" key="6">
    <source>
        <dbReference type="PIRSR" id="PIRSR005536-1"/>
    </source>
</evidence>
<organism evidence="10 11">
    <name type="scientific">Luteimicrobium subarcticum</name>
    <dbReference type="NCBI Taxonomy" id="620910"/>
    <lineage>
        <taxon>Bacteria</taxon>
        <taxon>Bacillati</taxon>
        <taxon>Actinomycetota</taxon>
        <taxon>Actinomycetes</taxon>
        <taxon>Micrococcales</taxon>
        <taxon>Luteimicrobium</taxon>
    </lineage>
</organism>
<keyword evidence="3 5" id="KW-0378">Hydrolase</keyword>
<comment type="catalytic activity">
    <reaction evidence="1 5">
        <text>Hydrolysis of terminal, non-reducing alpha-D-galactose residues in alpha-D-galactosides, including galactose oligosaccharides, galactomannans and galactolipids.</text>
        <dbReference type="EC" id="3.2.1.22"/>
    </reaction>
</comment>
<dbReference type="InterPro" id="IPR031704">
    <property type="entry name" value="Glyco_hydro_36_N"/>
</dbReference>
<dbReference type="PANTHER" id="PTHR43053">
    <property type="entry name" value="GLYCOSIDASE FAMILY 31"/>
    <property type="match status" value="1"/>
</dbReference>
<evidence type="ECO:0000256" key="3">
    <source>
        <dbReference type="ARBA" id="ARBA00022801"/>
    </source>
</evidence>
<sequence>MSSNGATVHTTDHLSMIHLRAGGVSLLLDLDDDRLPQVVHWGADLGELDDDGARAARDVARLQPVGNPVDGAMRVSVVPEQSAGWLGTPGLAGSRAGTDFSPSFRVHRAALEDAPAGWLHRVVVEAADPVAGLGLVVEIEQSAAGVVRQRARVVSTVQPAAGRDPYTVDRLLVAYPVPGRAAELLDFTGHHMRERSPQRSPFGHGTHLRESRRGRTGYDAAFVLAAGTPGFAHRAGEVWAVHTAWSGNHVSLAERSYHGVGLLAGGEVLLPGEITLDAGETYASPWVYGTYGTGLDEVSARFHATVRARPRHPASPRKVVVNTWEAVYFDHDLERLTALARAAARVGAERFVLDDGWFGARRDDRRALGDWFVSPDVWPDGLGPLVDVVHGLGMEFGLWVEPEMVNEDSDLARAHPEWIMGPVASAPDAPGRLPRPARNQQVLDLGNPDAAAWLLDRLDTLLTETPVAYLKWDHNRDLVEAGHRATGRPGVHDQTVATYALLDELRRRHPGVEIESCSSGGGRVDLEILERTDRVWGSDCIDAVERQQIQGWTNLLVPYELVGAHVGAPVSHTTDRDLPLAFRAATSLFGHFGIEWDLTRASEEELAELGAWVDLYKELRGLLHTGTVVHADVVDPAYALHGVVAPDRSDAVFAWVATASSASYPVPTVTLPGLDPDGVYRLRPLGPTGPVPGIASRWGIEVPWWTPDGLEVPGVALARVGVALPVLFPERSVLLRATRVR</sequence>
<accession>A0A2M8W1E1</accession>
<evidence type="ECO:0000259" key="8">
    <source>
        <dbReference type="Pfam" id="PF16874"/>
    </source>
</evidence>
<dbReference type="InterPro" id="IPR031705">
    <property type="entry name" value="Glyco_hydro_36_C"/>
</dbReference>
<dbReference type="PIRSF" id="PIRSF005536">
    <property type="entry name" value="Agal"/>
    <property type="match status" value="1"/>
</dbReference>
<dbReference type="PRINTS" id="PR00743">
    <property type="entry name" value="GLHYDRLASE36"/>
</dbReference>
<dbReference type="InterPro" id="IPR050985">
    <property type="entry name" value="Alpha-glycosidase_related"/>
</dbReference>
<dbReference type="Gene3D" id="2.70.98.60">
    <property type="entry name" value="alpha-galactosidase from lactobacil brevis"/>
    <property type="match status" value="1"/>
</dbReference>
<dbReference type="RefSeq" id="WP_100351298.1">
    <property type="nucleotide sequence ID" value="NZ_PGTZ01000014.1"/>
</dbReference>
<name>A0A2M8W1E1_9MICO</name>
<dbReference type="Proteomes" id="UP000231586">
    <property type="component" value="Unassembled WGS sequence"/>
</dbReference>
<feature type="region of interest" description="Disordered" evidence="7">
    <location>
        <begin position="193"/>
        <end position="213"/>
    </location>
</feature>
<dbReference type="Pfam" id="PF16875">
    <property type="entry name" value="Glyco_hydro_36N"/>
    <property type="match status" value="1"/>
</dbReference>
<dbReference type="OrthoDB" id="9758822at2"/>
<evidence type="ECO:0000256" key="4">
    <source>
        <dbReference type="ARBA" id="ARBA00023295"/>
    </source>
</evidence>